<keyword evidence="4" id="KW-0274">FAD</keyword>
<dbReference type="EMBL" id="MFES01000025">
    <property type="protein sequence ID" value="OGE85569.1"/>
    <property type="molecule type" value="Genomic_DNA"/>
</dbReference>
<evidence type="ECO:0000313" key="7">
    <source>
        <dbReference type="EMBL" id="OGE85569.1"/>
    </source>
</evidence>
<dbReference type="GO" id="GO:0019646">
    <property type="term" value="P:aerobic electron transport chain"/>
    <property type="evidence" value="ECO:0007669"/>
    <property type="project" value="TreeGrafter"/>
</dbReference>
<dbReference type="Proteomes" id="UP000176786">
    <property type="component" value="Unassembled WGS sequence"/>
</dbReference>
<evidence type="ECO:0000256" key="5">
    <source>
        <dbReference type="ARBA" id="ARBA00023002"/>
    </source>
</evidence>
<dbReference type="AlphaFoldDB" id="A0A1F5P6Q3"/>
<dbReference type="InterPro" id="IPR036188">
    <property type="entry name" value="FAD/NAD-bd_sf"/>
</dbReference>
<dbReference type="Pfam" id="PF07992">
    <property type="entry name" value="Pyr_redox_2"/>
    <property type="match status" value="1"/>
</dbReference>
<dbReference type="PANTHER" id="PTHR42913">
    <property type="entry name" value="APOPTOSIS-INDUCING FACTOR 1"/>
    <property type="match status" value="1"/>
</dbReference>
<dbReference type="Gene3D" id="3.50.50.100">
    <property type="match status" value="1"/>
</dbReference>
<evidence type="ECO:0000259" key="6">
    <source>
        <dbReference type="Pfam" id="PF07992"/>
    </source>
</evidence>
<dbReference type="SUPFAM" id="SSF51905">
    <property type="entry name" value="FAD/NAD(P)-binding domain"/>
    <property type="match status" value="1"/>
</dbReference>
<organism evidence="7 8">
    <name type="scientific">Candidatus Doudnabacteria bacterium RIFCSPHIGHO2_02_FULL_46_11</name>
    <dbReference type="NCBI Taxonomy" id="1817832"/>
    <lineage>
        <taxon>Bacteria</taxon>
        <taxon>Candidatus Doudnaibacteriota</taxon>
    </lineage>
</organism>
<dbReference type="STRING" id="1817832.A3J48_04600"/>
<evidence type="ECO:0000256" key="3">
    <source>
        <dbReference type="ARBA" id="ARBA00022630"/>
    </source>
</evidence>
<keyword evidence="3" id="KW-0285">Flavoprotein</keyword>
<comment type="caution">
    <text evidence="7">The sequence shown here is derived from an EMBL/GenBank/DDBJ whole genome shotgun (WGS) entry which is preliminary data.</text>
</comment>
<dbReference type="InterPro" id="IPR023753">
    <property type="entry name" value="FAD/NAD-binding_dom"/>
</dbReference>
<dbReference type="PRINTS" id="PR00411">
    <property type="entry name" value="PNDRDTASEI"/>
</dbReference>
<evidence type="ECO:0000313" key="8">
    <source>
        <dbReference type="Proteomes" id="UP000176786"/>
    </source>
</evidence>
<gene>
    <name evidence="7" type="ORF">A3J48_04600</name>
</gene>
<name>A0A1F5P6Q3_9BACT</name>
<evidence type="ECO:0000256" key="4">
    <source>
        <dbReference type="ARBA" id="ARBA00022827"/>
    </source>
</evidence>
<dbReference type="GO" id="GO:0003955">
    <property type="term" value="F:NAD(P)H dehydrogenase (quinone) activity"/>
    <property type="evidence" value="ECO:0007669"/>
    <property type="project" value="TreeGrafter"/>
</dbReference>
<dbReference type="PANTHER" id="PTHR42913:SF3">
    <property type="entry name" value="64 KDA MITOCHONDRIAL NADH DEHYDROGENASE (EUROFUNG)"/>
    <property type="match status" value="1"/>
</dbReference>
<protein>
    <recommendedName>
        <fullName evidence="6">FAD/NAD(P)-binding domain-containing protein</fullName>
    </recommendedName>
</protein>
<comment type="cofactor">
    <cofactor evidence="1">
        <name>FAD</name>
        <dbReference type="ChEBI" id="CHEBI:57692"/>
    </cofactor>
</comment>
<proteinExistence type="inferred from homology"/>
<feature type="domain" description="FAD/NAD(P)-binding" evidence="6">
    <location>
        <begin position="10"/>
        <end position="331"/>
    </location>
</feature>
<dbReference type="PRINTS" id="PR00368">
    <property type="entry name" value="FADPNR"/>
</dbReference>
<comment type="similarity">
    <text evidence="2">Belongs to the NADH dehydrogenase family.</text>
</comment>
<reference evidence="7 8" key="1">
    <citation type="journal article" date="2016" name="Nat. Commun.">
        <title>Thousands of microbial genomes shed light on interconnected biogeochemical processes in an aquifer system.</title>
        <authorList>
            <person name="Anantharaman K."/>
            <person name="Brown C.T."/>
            <person name="Hug L.A."/>
            <person name="Sharon I."/>
            <person name="Castelle C.J."/>
            <person name="Probst A.J."/>
            <person name="Thomas B.C."/>
            <person name="Singh A."/>
            <person name="Wilkins M.J."/>
            <person name="Karaoz U."/>
            <person name="Brodie E.L."/>
            <person name="Williams K.H."/>
            <person name="Hubbard S.S."/>
            <person name="Banfield J.F."/>
        </authorList>
    </citation>
    <scope>NUCLEOTIDE SEQUENCE [LARGE SCALE GENOMIC DNA]</scope>
</reference>
<accession>A0A1F5P6Q3</accession>
<evidence type="ECO:0000256" key="2">
    <source>
        <dbReference type="ARBA" id="ARBA00005272"/>
    </source>
</evidence>
<dbReference type="InterPro" id="IPR051169">
    <property type="entry name" value="NADH-Q_oxidoreductase"/>
</dbReference>
<sequence>MFWKNQTQKQIVILGAGFAGLRAALDIAKGLPHDRVILVDQKPFQVYHPALHEVATSLRWQADVFMLKGTVAVEIDDVVARRKNITFKQAKVELVDVNKRIVRTDTGDLAYDYLVIALGSKTDYYGIPGLEQRALPLKTFEDGVKIRNRIYESFVSFSRTQDVHNLSFIIGGGGFSGVELASEMVNCLRRIAGRERGTVPAYSVWLIEGANQLLPGFPAKLSNFIKRRLEYLGVKVLTGSRITEARDNGVVIDNHVTIPGSTIIWTGGVRACGITFNKNIPLDSKDRIMVSSRLNLETHPEVFIAGDVSCFHDKNTGRPLPQTAQMALHQAKHAARGVISLAYGSNVPIYRPKKKHPFIITLSGKYAAVYENNKIIAGWPAYLVRKFSDLRYLMSVLPWRKALPFWFKGSVILLKND</sequence>
<evidence type="ECO:0000256" key="1">
    <source>
        <dbReference type="ARBA" id="ARBA00001974"/>
    </source>
</evidence>
<keyword evidence="5" id="KW-0560">Oxidoreductase</keyword>